<evidence type="ECO:0000313" key="2">
    <source>
        <dbReference type="EMBL" id="TKY89160.1"/>
    </source>
</evidence>
<dbReference type="GeneID" id="40724586"/>
<dbReference type="OrthoDB" id="2556238at2759"/>
<sequence>MQAPTTTTTSANTTTPNNLNKMLSLFRKSSKSSSSSSTEVMVGANASETTLVSSAKPSAPSKPKREYTYKPEFTGMGALGGMPALGGHMFFEPPSPTESSTRSNSKKNPVDPVGKLVPTQPFKSAPSASFVNERLNTVKARQSFETFTTTVASTSPRSSQEDATSYQRKLPKQPKSFFNNSFSNT</sequence>
<comment type="caution">
    <text evidence="2">The sequence shown here is derived from an EMBL/GenBank/DDBJ whole genome shotgun (WGS) entry which is preliminary data.</text>
</comment>
<proteinExistence type="predicted"/>
<feature type="region of interest" description="Disordered" evidence="1">
    <location>
        <begin position="1"/>
        <end position="125"/>
    </location>
</feature>
<dbReference type="RefSeq" id="XP_029741145.1">
    <property type="nucleotide sequence ID" value="XM_029882290.1"/>
</dbReference>
<feature type="compositionally biased region" description="Low complexity" evidence="1">
    <location>
        <begin position="85"/>
        <end position="101"/>
    </location>
</feature>
<protein>
    <submittedName>
        <fullName evidence="2">Uncharacterized protein</fullName>
    </submittedName>
</protein>
<dbReference type="Proteomes" id="UP000306050">
    <property type="component" value="Chromosome SGRAM_12"/>
</dbReference>
<keyword evidence="3" id="KW-1185">Reference proteome</keyword>
<evidence type="ECO:0000313" key="3">
    <source>
        <dbReference type="Proteomes" id="UP000306050"/>
    </source>
</evidence>
<evidence type="ECO:0000256" key="1">
    <source>
        <dbReference type="SAM" id="MobiDB-lite"/>
    </source>
</evidence>
<dbReference type="EMBL" id="SRRM01000005">
    <property type="protein sequence ID" value="TKY89160.1"/>
    <property type="molecule type" value="Genomic_DNA"/>
</dbReference>
<organism evidence="2 3">
    <name type="scientific">Sporisorium graminicola</name>
    <dbReference type="NCBI Taxonomy" id="280036"/>
    <lineage>
        <taxon>Eukaryota</taxon>
        <taxon>Fungi</taxon>
        <taxon>Dikarya</taxon>
        <taxon>Basidiomycota</taxon>
        <taxon>Ustilaginomycotina</taxon>
        <taxon>Ustilaginomycetes</taxon>
        <taxon>Ustilaginales</taxon>
        <taxon>Ustilaginaceae</taxon>
        <taxon>Sporisorium</taxon>
    </lineage>
</organism>
<reference evidence="2 3" key="1">
    <citation type="submission" date="2019-05" db="EMBL/GenBank/DDBJ databases">
        <title>Sporisorium graminicola CBS 10092 draft sequencing and annotation.</title>
        <authorList>
            <person name="Solano-Gonzalez S."/>
            <person name="Caddick M.X."/>
            <person name="Darby A."/>
        </authorList>
    </citation>
    <scope>NUCLEOTIDE SEQUENCE [LARGE SCALE GENOMIC DNA]</scope>
    <source>
        <strain evidence="2 3">CBS 10092</strain>
    </source>
</reference>
<feature type="region of interest" description="Disordered" evidence="1">
    <location>
        <begin position="147"/>
        <end position="185"/>
    </location>
</feature>
<gene>
    <name evidence="2" type="ORF">EX895_001691</name>
</gene>
<feature type="compositionally biased region" description="Polar residues" evidence="1">
    <location>
        <begin position="176"/>
        <end position="185"/>
    </location>
</feature>
<feature type="compositionally biased region" description="Low complexity" evidence="1">
    <location>
        <begin position="1"/>
        <end position="18"/>
    </location>
</feature>
<accession>A0A4U7KX86</accession>
<name>A0A4U7KX86_9BASI</name>
<dbReference type="AlphaFoldDB" id="A0A4U7KX86"/>
<feature type="compositionally biased region" description="Polar residues" evidence="1">
    <location>
        <begin position="147"/>
        <end position="167"/>
    </location>
</feature>
<dbReference type="KEGG" id="sgra:EX895_001691"/>